<dbReference type="EMBL" id="KV454011">
    <property type="protein sequence ID" value="ODV97682.1"/>
    <property type="molecule type" value="Genomic_DNA"/>
</dbReference>
<dbReference type="InterPro" id="IPR011990">
    <property type="entry name" value="TPR-like_helical_dom_sf"/>
</dbReference>
<keyword evidence="2" id="KW-1185">Reference proteome</keyword>
<evidence type="ECO:0000313" key="1">
    <source>
        <dbReference type="EMBL" id="ODV97682.1"/>
    </source>
</evidence>
<dbReference type="STRING" id="669874.A0A1E4U111"/>
<organism evidence="1 2">
    <name type="scientific">Pachysolen tannophilus NRRL Y-2460</name>
    <dbReference type="NCBI Taxonomy" id="669874"/>
    <lineage>
        <taxon>Eukaryota</taxon>
        <taxon>Fungi</taxon>
        <taxon>Dikarya</taxon>
        <taxon>Ascomycota</taxon>
        <taxon>Saccharomycotina</taxon>
        <taxon>Pichiomycetes</taxon>
        <taxon>Pachysolenaceae</taxon>
        <taxon>Pachysolen</taxon>
    </lineage>
</organism>
<dbReference type="OrthoDB" id="185373at2759"/>
<dbReference type="Proteomes" id="UP000094236">
    <property type="component" value="Unassembled WGS sequence"/>
</dbReference>
<protein>
    <recommendedName>
        <fullName evidence="3">Mitochondrial group I intron splicing factor CCM1</fullName>
    </recommendedName>
</protein>
<reference evidence="2" key="1">
    <citation type="submission" date="2016-05" db="EMBL/GenBank/DDBJ databases">
        <title>Comparative genomics of biotechnologically important yeasts.</title>
        <authorList>
            <consortium name="DOE Joint Genome Institute"/>
            <person name="Riley R."/>
            <person name="Haridas S."/>
            <person name="Wolfe K.H."/>
            <person name="Lopes M.R."/>
            <person name="Hittinger C.T."/>
            <person name="Goker M."/>
            <person name="Salamov A."/>
            <person name="Wisecaver J."/>
            <person name="Long T.M."/>
            <person name="Aerts A.L."/>
            <person name="Barry K."/>
            <person name="Choi C."/>
            <person name="Clum A."/>
            <person name="Coughlan A.Y."/>
            <person name="Deshpande S."/>
            <person name="Douglass A.P."/>
            <person name="Hanson S.J."/>
            <person name="Klenk H.-P."/>
            <person name="Labutti K."/>
            <person name="Lapidus A."/>
            <person name="Lindquist E."/>
            <person name="Lipzen A."/>
            <person name="Meier-Kolthoff J.P."/>
            <person name="Ohm R.A."/>
            <person name="Otillar R.P."/>
            <person name="Pangilinan J."/>
            <person name="Peng Y."/>
            <person name="Rokas A."/>
            <person name="Rosa C.A."/>
            <person name="Scheuner C."/>
            <person name="Sibirny A.A."/>
            <person name="Slot J.C."/>
            <person name="Stielow J.B."/>
            <person name="Sun H."/>
            <person name="Kurtzman C.P."/>
            <person name="Blackwell M."/>
            <person name="Grigoriev I.V."/>
            <person name="Jeffries T.W."/>
        </authorList>
    </citation>
    <scope>NUCLEOTIDE SEQUENCE [LARGE SCALE GENOMIC DNA]</scope>
    <source>
        <strain evidence="2">NRRL Y-2460</strain>
    </source>
</reference>
<evidence type="ECO:0000313" key="2">
    <source>
        <dbReference type="Proteomes" id="UP000094236"/>
    </source>
</evidence>
<sequence length="838" mass="98556">MMLRSCQFIRPLRWVLIRNFDLKFYSSLNNDDTVLEIRRLCRTDNLSNDKKFKLKELLNTYISNKNRDNGGQDYSLINDSVEAIINKGDDLGTFFKNDNEILNILDSIKGLNSENIRTLQFLPVFLNRLALNQKGMVSSTKENGKLLEIYEHMVRFVLMSNKRFHFPKLIEEFYAKNPDPKLFNKFIMKSVESFKSVSPDSKNILILAQYYRFKEFAQSTEIIELFLEACEEELENGYKDNLVDNLHKMVELIDEFCNVNSFEKFYHLSSILKFVAENSIDKELSKFVMLTISKIPNLEKLFFLDKDYGDHSVNTVVTNCIKYNDPYGVIELLARKNIDSNSALPSSWEMLLQYEIYKKERGDELSEAIKEKLIKAYSLLENSDLEKIFNKLILICTYCDKSDLYISQLRSFFKEKIKIDEDCLSFAILINNELNKGDSNRAWKLFLESIGPKYYIDWSTDEDGMYLSVLFKAFTHYCHDTTDDIKTIFKNYKLLKSVGQRLDYNAISAFLAKLIESDYVGDGIELLERELSAPETLQGEEERRNAMRYDSTSLPEIYDQLYSLILTYNKNEETNWVVYNYLCKKFRISFDHFLPVMQKFMSLNRPNACLIIFQQMLKFNKEYGLKLPDETIYCFLFRNFGKQLYEDGVFKLHLYLKTDISINLNINILNSVLEGYCHLQDFLKTRDVFDQACSLPESRGVNNETITLMLKANTYTSLRNLQLFWNNLSEVTGGSYLILNEENYEQYLIGFCYHDEYDGALALAEEWRVNKDIEIGDKILKSLYNWTLLPEKREKVIEWCGKYFPKQYKRLLERKELNVNNFELPSMMDNNIKIVSTK</sequence>
<evidence type="ECO:0008006" key="3">
    <source>
        <dbReference type="Google" id="ProtNLM"/>
    </source>
</evidence>
<proteinExistence type="predicted"/>
<dbReference type="AlphaFoldDB" id="A0A1E4U111"/>
<gene>
    <name evidence="1" type="ORF">PACTADRAFT_140717</name>
</gene>
<name>A0A1E4U111_PACTA</name>
<accession>A0A1E4U111</accession>
<dbReference type="Gene3D" id="1.25.40.10">
    <property type="entry name" value="Tetratricopeptide repeat domain"/>
    <property type="match status" value="1"/>
</dbReference>